<evidence type="ECO:0000313" key="2">
    <source>
        <dbReference type="EMBL" id="OGF94185.1"/>
    </source>
</evidence>
<dbReference type="SUPFAM" id="SSF143422">
    <property type="entry name" value="Transposase IS200-like"/>
    <property type="match status" value="1"/>
</dbReference>
<proteinExistence type="predicted"/>
<dbReference type="InterPro" id="IPR036515">
    <property type="entry name" value="Transposase_17_sf"/>
</dbReference>
<protein>
    <recommendedName>
        <fullName evidence="1">Transposase IS200-like domain-containing protein</fullName>
    </recommendedName>
</protein>
<dbReference type="GO" id="GO:0003677">
    <property type="term" value="F:DNA binding"/>
    <property type="evidence" value="ECO:0007669"/>
    <property type="project" value="InterPro"/>
</dbReference>
<reference evidence="2 3" key="1">
    <citation type="journal article" date="2016" name="Nat. Commun.">
        <title>Thousands of microbial genomes shed light on interconnected biogeochemical processes in an aquifer system.</title>
        <authorList>
            <person name="Anantharaman K."/>
            <person name="Brown C.T."/>
            <person name="Hug L.A."/>
            <person name="Sharon I."/>
            <person name="Castelle C.J."/>
            <person name="Probst A.J."/>
            <person name="Thomas B.C."/>
            <person name="Singh A."/>
            <person name="Wilkins M.J."/>
            <person name="Karaoz U."/>
            <person name="Brodie E.L."/>
            <person name="Williams K.H."/>
            <person name="Hubbard S.S."/>
            <person name="Banfield J.F."/>
        </authorList>
    </citation>
    <scope>NUCLEOTIDE SEQUENCE [LARGE SCALE GENOMIC DNA]</scope>
</reference>
<dbReference type="EMBL" id="MFIN01000050">
    <property type="protein sequence ID" value="OGF94185.1"/>
    <property type="molecule type" value="Genomic_DNA"/>
</dbReference>
<evidence type="ECO:0000259" key="1">
    <source>
        <dbReference type="SMART" id="SM01321"/>
    </source>
</evidence>
<gene>
    <name evidence="2" type="ORF">A2Y47_00865</name>
</gene>
<dbReference type="SMART" id="SM01321">
    <property type="entry name" value="Y1_Tnp"/>
    <property type="match status" value="1"/>
</dbReference>
<dbReference type="InterPro" id="IPR002686">
    <property type="entry name" value="Transposase_17"/>
</dbReference>
<dbReference type="PANTHER" id="PTHR34322:SF2">
    <property type="entry name" value="TRANSPOSASE IS200-LIKE DOMAIN-CONTAINING PROTEIN"/>
    <property type="match status" value="1"/>
</dbReference>
<dbReference type="AlphaFoldDB" id="A0A1F5Y1R7"/>
<name>A0A1F5Y1R7_9BACT</name>
<comment type="caution">
    <text evidence="2">The sequence shown here is derived from an EMBL/GenBank/DDBJ whole genome shotgun (WGS) entry which is preliminary data.</text>
</comment>
<accession>A0A1F5Y1R7</accession>
<organism evidence="2 3">
    <name type="scientific">Candidatus Giovannonibacteria bacterium RIFCSPLOWO2_12_43_8</name>
    <dbReference type="NCBI Taxonomy" id="1798361"/>
    <lineage>
        <taxon>Bacteria</taxon>
        <taxon>Candidatus Giovannoniibacteriota</taxon>
    </lineage>
</organism>
<dbReference type="Proteomes" id="UP000177720">
    <property type="component" value="Unassembled WGS sequence"/>
</dbReference>
<dbReference type="GO" id="GO:0006313">
    <property type="term" value="P:DNA transposition"/>
    <property type="evidence" value="ECO:0007669"/>
    <property type="project" value="InterPro"/>
</dbReference>
<sequence length="135" mass="16163">MPNHFHFLLGEGKDGNISKFMHKILVSFSKYTNLKYERRGHLFESNFHSKPLEDNNYLLRASCYIHLNPKDISNWNNQEENYFWSSYADYVKENRWGNLLSRDIIMSQFENDQSAYQKFVEETRPEVSDLDTELP</sequence>
<dbReference type="PANTHER" id="PTHR34322">
    <property type="entry name" value="TRANSPOSASE, Y1_TNP DOMAIN-CONTAINING"/>
    <property type="match status" value="1"/>
</dbReference>
<feature type="domain" description="Transposase IS200-like" evidence="1">
    <location>
        <begin position="1"/>
        <end position="68"/>
    </location>
</feature>
<dbReference type="Gene3D" id="3.30.70.1290">
    <property type="entry name" value="Transposase IS200-like"/>
    <property type="match status" value="1"/>
</dbReference>
<evidence type="ECO:0000313" key="3">
    <source>
        <dbReference type="Proteomes" id="UP000177720"/>
    </source>
</evidence>
<dbReference type="GO" id="GO:0004803">
    <property type="term" value="F:transposase activity"/>
    <property type="evidence" value="ECO:0007669"/>
    <property type="project" value="InterPro"/>
</dbReference>